<dbReference type="EMBL" id="LLXL01001509">
    <property type="protein sequence ID" value="PKK64092.1"/>
    <property type="molecule type" value="Genomic_DNA"/>
</dbReference>
<dbReference type="Proteomes" id="UP000233469">
    <property type="component" value="Unassembled WGS sequence"/>
</dbReference>
<proteinExistence type="predicted"/>
<evidence type="ECO:0000313" key="2">
    <source>
        <dbReference type="EMBL" id="PKK64092.1"/>
    </source>
</evidence>
<evidence type="ECO:0000313" key="3">
    <source>
        <dbReference type="Proteomes" id="UP000233469"/>
    </source>
</evidence>
<protein>
    <submittedName>
        <fullName evidence="2">Uncharacterized protein</fullName>
    </submittedName>
</protein>
<name>A0A2N1MR33_9GLOM</name>
<feature type="compositionally biased region" description="Acidic residues" evidence="1">
    <location>
        <begin position="120"/>
        <end position="140"/>
    </location>
</feature>
<feature type="compositionally biased region" description="Basic and acidic residues" evidence="1">
    <location>
        <begin position="57"/>
        <end position="73"/>
    </location>
</feature>
<reference evidence="2 3" key="1">
    <citation type="submission" date="2016-04" db="EMBL/GenBank/DDBJ databases">
        <title>Genome analyses suggest a sexual origin of heterokaryosis in a supposedly ancient asexual fungus.</title>
        <authorList>
            <person name="Ropars J."/>
            <person name="Sedzielewska K."/>
            <person name="Noel J."/>
            <person name="Charron P."/>
            <person name="Farinelli L."/>
            <person name="Marton T."/>
            <person name="Kruger M."/>
            <person name="Pelin A."/>
            <person name="Brachmann A."/>
            <person name="Corradi N."/>
        </authorList>
    </citation>
    <scope>NUCLEOTIDE SEQUENCE [LARGE SCALE GENOMIC DNA]</scope>
    <source>
        <strain evidence="2 3">C2</strain>
    </source>
</reference>
<evidence type="ECO:0000256" key="1">
    <source>
        <dbReference type="SAM" id="MobiDB-lite"/>
    </source>
</evidence>
<gene>
    <name evidence="2" type="ORF">RhiirC2_716515</name>
</gene>
<accession>A0A2N1MR33</accession>
<feature type="region of interest" description="Disordered" evidence="1">
    <location>
        <begin position="57"/>
        <end position="190"/>
    </location>
</feature>
<comment type="caution">
    <text evidence="2">The sequence shown here is derived from an EMBL/GenBank/DDBJ whole genome shotgun (WGS) entry which is preliminary data.</text>
</comment>
<dbReference type="AlphaFoldDB" id="A0A2N1MR33"/>
<organism evidence="2 3">
    <name type="scientific">Rhizophagus irregularis</name>
    <dbReference type="NCBI Taxonomy" id="588596"/>
    <lineage>
        <taxon>Eukaryota</taxon>
        <taxon>Fungi</taxon>
        <taxon>Fungi incertae sedis</taxon>
        <taxon>Mucoromycota</taxon>
        <taxon>Glomeromycotina</taxon>
        <taxon>Glomeromycetes</taxon>
        <taxon>Glomerales</taxon>
        <taxon>Glomeraceae</taxon>
        <taxon>Rhizophagus</taxon>
    </lineage>
</organism>
<feature type="compositionally biased region" description="Basic and acidic residues" evidence="1">
    <location>
        <begin position="99"/>
        <end position="119"/>
    </location>
</feature>
<reference evidence="2 3" key="2">
    <citation type="submission" date="2017-10" db="EMBL/GenBank/DDBJ databases">
        <title>Extensive intraspecific genome diversity in a model arbuscular mycorrhizal fungus.</title>
        <authorList>
            <person name="Chen E.C.H."/>
            <person name="Morin E."/>
            <person name="Baudet D."/>
            <person name="Noel J."/>
            <person name="Ndikumana S."/>
            <person name="Charron P."/>
            <person name="St-Onge C."/>
            <person name="Giorgi J."/>
            <person name="Grigoriev I.V."/>
            <person name="Roux C."/>
            <person name="Martin F.M."/>
            <person name="Corradi N."/>
        </authorList>
    </citation>
    <scope>NUCLEOTIDE SEQUENCE [LARGE SCALE GENOMIC DNA]</scope>
    <source>
        <strain evidence="2 3">C2</strain>
    </source>
</reference>
<sequence>MVKFTKLTDEIDIEGIDIDTLEKPTSDPKALEKFLANIYNPASKSQVDQEKVELVVEKPAEKKPAPIKEKPTEEQPDSVPKELPALLELSASVEEQDEPIDRFSDCYLSDEKPDQKNEPPAEEPALEADDDYDVLDDLLSDSDPIITNPAHEQQPESPASVIKSDPEPVPKEQPIPEPATESEVDQDLEPKKGTPAYWIWQKRHRWDRKL</sequence>